<evidence type="ECO:0000313" key="4">
    <source>
        <dbReference type="EMBL" id="SEB97941.1"/>
    </source>
</evidence>
<evidence type="ECO:0000256" key="1">
    <source>
        <dbReference type="ARBA" id="ARBA00022679"/>
    </source>
</evidence>
<feature type="region of interest" description="Disordered" evidence="2">
    <location>
        <begin position="158"/>
        <end position="177"/>
    </location>
</feature>
<evidence type="ECO:0000256" key="2">
    <source>
        <dbReference type="SAM" id="MobiDB-lite"/>
    </source>
</evidence>
<dbReference type="Gene3D" id="3.40.50.150">
    <property type="entry name" value="Vaccinia Virus protein VP39"/>
    <property type="match status" value="1"/>
</dbReference>
<proteinExistence type="predicted"/>
<dbReference type="SUPFAM" id="SSF53335">
    <property type="entry name" value="S-adenosyl-L-methionine-dependent methyltransferases"/>
    <property type="match status" value="1"/>
</dbReference>
<dbReference type="InterPro" id="IPR029063">
    <property type="entry name" value="SAM-dependent_MTases_sf"/>
</dbReference>
<dbReference type="GO" id="GO:0032259">
    <property type="term" value="P:methylation"/>
    <property type="evidence" value="ECO:0007669"/>
    <property type="project" value="UniProtKB-KW"/>
</dbReference>
<feature type="compositionally biased region" description="Basic and acidic residues" evidence="2">
    <location>
        <begin position="158"/>
        <end position="174"/>
    </location>
</feature>
<protein>
    <submittedName>
        <fullName evidence="4">Methyltransferase domain-containing protein</fullName>
    </submittedName>
</protein>
<keyword evidence="1 4" id="KW-0808">Transferase</keyword>
<sequence>MKGRHVTHTFDKQYWDGHWRDAADRPTPANPYLQEHLSMLTPGTALDAGCGTGAEAVWLADHGWQVTGADLSPHALREAAARATQGGVADRTRWVEADLTTWEPGEHFDLVITNYAHPETPQLDFYRRIADWVTVGGTLLIVGHLHGHLSEVRHPAPEEALGHDHDHDGGHAPEKSTVTLADTVAVLDPERWRIDAAEERHRTVLMPERELSLHDLVVRATRLA</sequence>
<dbReference type="Proteomes" id="UP000182652">
    <property type="component" value="Unassembled WGS sequence"/>
</dbReference>
<keyword evidence="4" id="KW-0489">Methyltransferase</keyword>
<dbReference type="STRING" id="156980.SAMN04489745_1755"/>
<evidence type="ECO:0000313" key="5">
    <source>
        <dbReference type="Proteomes" id="UP000182652"/>
    </source>
</evidence>
<dbReference type="Pfam" id="PF13649">
    <property type="entry name" value="Methyltransf_25"/>
    <property type="match status" value="1"/>
</dbReference>
<evidence type="ECO:0000259" key="3">
    <source>
        <dbReference type="Pfam" id="PF13649"/>
    </source>
</evidence>
<organism evidence="4 5">
    <name type="scientific">Arthrobacter woluwensis</name>
    <dbReference type="NCBI Taxonomy" id="156980"/>
    <lineage>
        <taxon>Bacteria</taxon>
        <taxon>Bacillati</taxon>
        <taxon>Actinomycetota</taxon>
        <taxon>Actinomycetes</taxon>
        <taxon>Micrococcales</taxon>
        <taxon>Micrococcaceae</taxon>
        <taxon>Arthrobacter</taxon>
    </lineage>
</organism>
<dbReference type="InterPro" id="IPR041698">
    <property type="entry name" value="Methyltransf_25"/>
</dbReference>
<dbReference type="CDD" id="cd02440">
    <property type="entry name" value="AdoMet_MTases"/>
    <property type="match status" value="1"/>
</dbReference>
<name>A0A1H4NRT4_9MICC</name>
<dbReference type="PANTHER" id="PTHR43861">
    <property type="entry name" value="TRANS-ACONITATE 2-METHYLTRANSFERASE-RELATED"/>
    <property type="match status" value="1"/>
</dbReference>
<feature type="domain" description="Methyltransferase" evidence="3">
    <location>
        <begin position="46"/>
        <end position="137"/>
    </location>
</feature>
<dbReference type="GO" id="GO:0008168">
    <property type="term" value="F:methyltransferase activity"/>
    <property type="evidence" value="ECO:0007669"/>
    <property type="project" value="UniProtKB-KW"/>
</dbReference>
<dbReference type="AlphaFoldDB" id="A0A1H4NRT4"/>
<reference evidence="4 5" key="1">
    <citation type="submission" date="2016-10" db="EMBL/GenBank/DDBJ databases">
        <authorList>
            <person name="de Groot N.N."/>
        </authorList>
    </citation>
    <scope>NUCLEOTIDE SEQUENCE [LARGE SCALE GENOMIC DNA]</scope>
    <source>
        <strain evidence="4 5">DSM 10495</strain>
    </source>
</reference>
<gene>
    <name evidence="4" type="ORF">SAMN04489745_1755</name>
</gene>
<accession>A0A1H4NRT4</accession>
<dbReference type="RefSeq" id="WP_217640445.1">
    <property type="nucleotide sequence ID" value="NZ_FNSN01000003.1"/>
</dbReference>
<keyword evidence="5" id="KW-1185">Reference proteome</keyword>
<dbReference type="EMBL" id="FNSN01000003">
    <property type="protein sequence ID" value="SEB97941.1"/>
    <property type="molecule type" value="Genomic_DNA"/>
</dbReference>